<evidence type="ECO:0000313" key="3">
    <source>
        <dbReference type="EMBL" id="KDQ26480.1"/>
    </source>
</evidence>
<dbReference type="InterPro" id="IPR013762">
    <property type="entry name" value="Integrase-like_cat_sf"/>
</dbReference>
<keyword evidence="1" id="KW-0233">DNA recombination</keyword>
<dbReference type="VEuPathDB" id="FungiDB:PLEOSDRAFT_1105384"/>
<feature type="region of interest" description="Disordered" evidence="2">
    <location>
        <begin position="531"/>
        <end position="550"/>
    </location>
</feature>
<reference evidence="4" key="1">
    <citation type="journal article" date="2014" name="Proc. Natl. Acad. Sci. U.S.A.">
        <title>Extensive sampling of basidiomycete genomes demonstrates inadequacy of the white-rot/brown-rot paradigm for wood decay fungi.</title>
        <authorList>
            <person name="Riley R."/>
            <person name="Salamov A.A."/>
            <person name="Brown D.W."/>
            <person name="Nagy L.G."/>
            <person name="Floudas D."/>
            <person name="Held B.W."/>
            <person name="Levasseur A."/>
            <person name="Lombard V."/>
            <person name="Morin E."/>
            <person name="Otillar R."/>
            <person name="Lindquist E.A."/>
            <person name="Sun H."/>
            <person name="LaButti K.M."/>
            <person name="Schmutz J."/>
            <person name="Jabbour D."/>
            <person name="Luo H."/>
            <person name="Baker S.E."/>
            <person name="Pisabarro A.G."/>
            <person name="Walton J.D."/>
            <person name="Blanchette R.A."/>
            <person name="Henrissat B."/>
            <person name="Martin F."/>
            <person name="Cullen D."/>
            <person name="Hibbett D.S."/>
            <person name="Grigoriev I.V."/>
        </authorList>
    </citation>
    <scope>NUCLEOTIDE SEQUENCE [LARGE SCALE GENOMIC DNA]</scope>
    <source>
        <strain evidence="4">PC15</strain>
    </source>
</reference>
<dbReference type="Proteomes" id="UP000027073">
    <property type="component" value="Unassembled WGS sequence"/>
</dbReference>
<evidence type="ECO:0000313" key="4">
    <source>
        <dbReference type="Proteomes" id="UP000027073"/>
    </source>
</evidence>
<dbReference type="AlphaFoldDB" id="A0A067NHM9"/>
<dbReference type="InParanoid" id="A0A067NHM9"/>
<dbReference type="Gene3D" id="1.10.443.10">
    <property type="entry name" value="Intergrase catalytic core"/>
    <property type="match status" value="1"/>
</dbReference>
<dbReference type="EMBL" id="KL198009">
    <property type="protein sequence ID" value="KDQ26480.1"/>
    <property type="molecule type" value="Genomic_DNA"/>
</dbReference>
<dbReference type="OrthoDB" id="164951at2759"/>
<dbReference type="STRING" id="1137138.A0A067NHM9"/>
<gene>
    <name evidence="3" type="ORF">PLEOSDRAFT_1105384</name>
</gene>
<dbReference type="GO" id="GO:0006310">
    <property type="term" value="P:DNA recombination"/>
    <property type="evidence" value="ECO:0007669"/>
    <property type="project" value="UniProtKB-KW"/>
</dbReference>
<feature type="region of interest" description="Disordered" evidence="2">
    <location>
        <begin position="1"/>
        <end position="38"/>
    </location>
</feature>
<name>A0A067NHM9_PLEO1</name>
<sequence length="668" mass="75698">MPPKRSANQAPSTPTKRRTLVSALPPTPVTPSSKITKEPALPTVEQLLGQSKVTTDQWYRSKSTREGYANYVKAGILWLENWVKDAASAEKDDNTTNEISEDTQAPDVALKGAFEVIKEETPLALRLFITYKCDHQGRGFSTAEGTRSAFKDYFERRVEASVEVPLLTLISNTRVLGCQGEGWRFNAHTRTWEGNPVFQTDFKVYFESLKNRQNRTATATQALPMLPKDMKIIMDYLDNETSIGDVSDIQKAYFKAFATTAFKLWTRNEELVNFQYGELTPHQISSSGQQYHNFRLIFRKTNKDPNNVQNYMIPSQSDMPEIDCYAHISAWLKVLRSHLQRPLKADDYLFPALASTGKLKLGEPMTRAGIEKLLDLIVAKSGVLNGRNGRFTTHCFRRGGAQYRFMWAESKWSLKAVKWWGGWASGENVGTIMRYLLDELTAYEEGFSDILMDDRKNHRHENFMGVPDPSTPVTLRDLDVLGSKLGNHLESLLLNTPGRLDQYKDSSHHNTPPLPSLFPALLQAQLSEHALPTATSSTDPPPSPPQDDEPLISEVDYVLLGSKPTRIPVTHTMDDVIRYWLFGDPARGLIVPLQHWKAAFSPKSYKSEAQKLSNIRLLYEEYAGYCGGDQETFKNYYPGTWSKFSDALRIVRIARIERGDAKPRRSRK</sequence>
<accession>A0A067NHM9</accession>
<protein>
    <recommendedName>
        <fullName evidence="5">Tyr recombinase domain-containing protein</fullName>
    </recommendedName>
</protein>
<dbReference type="SUPFAM" id="SSF56349">
    <property type="entry name" value="DNA breaking-rejoining enzymes"/>
    <property type="match status" value="1"/>
</dbReference>
<dbReference type="GO" id="GO:0015074">
    <property type="term" value="P:DNA integration"/>
    <property type="evidence" value="ECO:0007669"/>
    <property type="project" value="InterPro"/>
</dbReference>
<evidence type="ECO:0008006" key="5">
    <source>
        <dbReference type="Google" id="ProtNLM"/>
    </source>
</evidence>
<organism evidence="3 4">
    <name type="scientific">Pleurotus ostreatus (strain PC15)</name>
    <name type="common">Oyster mushroom</name>
    <dbReference type="NCBI Taxonomy" id="1137138"/>
    <lineage>
        <taxon>Eukaryota</taxon>
        <taxon>Fungi</taxon>
        <taxon>Dikarya</taxon>
        <taxon>Basidiomycota</taxon>
        <taxon>Agaricomycotina</taxon>
        <taxon>Agaricomycetes</taxon>
        <taxon>Agaricomycetidae</taxon>
        <taxon>Agaricales</taxon>
        <taxon>Pleurotineae</taxon>
        <taxon>Pleurotaceae</taxon>
        <taxon>Pleurotus</taxon>
    </lineage>
</organism>
<evidence type="ECO:0000256" key="1">
    <source>
        <dbReference type="ARBA" id="ARBA00023172"/>
    </source>
</evidence>
<dbReference type="GO" id="GO:0003677">
    <property type="term" value="F:DNA binding"/>
    <property type="evidence" value="ECO:0007669"/>
    <property type="project" value="InterPro"/>
</dbReference>
<dbReference type="HOGENOM" id="CLU_350935_0_0_1"/>
<feature type="compositionally biased region" description="Polar residues" evidence="2">
    <location>
        <begin position="1"/>
        <end position="14"/>
    </location>
</feature>
<dbReference type="InterPro" id="IPR011010">
    <property type="entry name" value="DNA_brk_join_enz"/>
</dbReference>
<evidence type="ECO:0000256" key="2">
    <source>
        <dbReference type="SAM" id="MobiDB-lite"/>
    </source>
</evidence>
<proteinExistence type="predicted"/>